<evidence type="ECO:0000313" key="10">
    <source>
        <dbReference type="Proteomes" id="UP000628079"/>
    </source>
</evidence>
<proteinExistence type="inferred from homology"/>
<evidence type="ECO:0000313" key="9">
    <source>
        <dbReference type="EMBL" id="GGB70813.1"/>
    </source>
</evidence>
<feature type="transmembrane region" description="Helical" evidence="7">
    <location>
        <begin position="336"/>
        <end position="357"/>
    </location>
</feature>
<comment type="caution">
    <text evidence="9">The sequence shown here is derived from an EMBL/GenBank/DDBJ whole genome shotgun (WGS) entry which is preliminary data.</text>
</comment>
<dbReference type="GO" id="GO:0005886">
    <property type="term" value="C:plasma membrane"/>
    <property type="evidence" value="ECO:0007669"/>
    <property type="project" value="UniProtKB-SubCell"/>
</dbReference>
<feature type="transmembrane region" description="Helical" evidence="7">
    <location>
        <begin position="27"/>
        <end position="45"/>
    </location>
</feature>
<dbReference type="PANTHER" id="PTHR40074:SF4">
    <property type="entry name" value="INNER MEMBRANE PROTEIN YCFT"/>
    <property type="match status" value="1"/>
</dbReference>
<evidence type="ECO:0000256" key="2">
    <source>
        <dbReference type="ARBA" id="ARBA00007400"/>
    </source>
</evidence>
<reference evidence="9" key="2">
    <citation type="submission" date="2020-09" db="EMBL/GenBank/DDBJ databases">
        <authorList>
            <person name="Sun Q."/>
            <person name="Zhou Y."/>
        </authorList>
    </citation>
    <scope>NUCLEOTIDE SEQUENCE</scope>
    <source>
        <strain evidence="9">CGMCC 1.10749</strain>
    </source>
</reference>
<feature type="transmembrane region" description="Helical" evidence="7">
    <location>
        <begin position="97"/>
        <end position="114"/>
    </location>
</feature>
<name>A0A8H9FRL1_9MICO</name>
<keyword evidence="3" id="KW-1003">Cell membrane</keyword>
<feature type="transmembrane region" description="Helical" evidence="7">
    <location>
        <begin position="159"/>
        <end position="176"/>
    </location>
</feature>
<dbReference type="GO" id="GO:0009246">
    <property type="term" value="P:enterobacterial common antigen biosynthetic process"/>
    <property type="evidence" value="ECO:0007669"/>
    <property type="project" value="TreeGrafter"/>
</dbReference>
<dbReference type="GO" id="GO:0016413">
    <property type="term" value="F:O-acetyltransferase activity"/>
    <property type="evidence" value="ECO:0007669"/>
    <property type="project" value="TreeGrafter"/>
</dbReference>
<keyword evidence="9" id="KW-0808">Transferase</keyword>
<keyword evidence="9" id="KW-0012">Acyltransferase</keyword>
<comment type="similarity">
    <text evidence="2">Belongs to the acyltransferase 3 family.</text>
</comment>
<feature type="transmembrane region" description="Helical" evidence="7">
    <location>
        <begin position="183"/>
        <end position="200"/>
    </location>
</feature>
<comment type="subcellular location">
    <subcellularLocation>
        <location evidence="1">Cell membrane</location>
        <topology evidence="1">Multi-pass membrane protein</topology>
    </subcellularLocation>
</comment>
<feature type="transmembrane region" description="Helical" evidence="7">
    <location>
        <begin position="303"/>
        <end position="324"/>
    </location>
</feature>
<sequence length="392" mass="42279">MPEARSTEREDAPARGAAPARDRAFDVARGIAILAIVVGHVLRGLTSADLVPRTSPAVLEVDDAFYAWHLTIFAVLLGVFLRPGVEKHGPRAYIRSRVTLFAYLYAVWTVLFGVTRRFTDVAAQAAEEGVDAVEPEVVAGRWDGFVGDRLHALLVADGPLWWLGFLVLVTVVGALVRPWSSRAKAVVSSVVVAVGSLLAWGWTGPWVLMEGLALLAFVWFGLLAGRQRVAALTRSARARWVALVGIGAGAAALWLTDPMPPTSWMGPRTLWAFAWGVPTSIALCLGVFALSGSIGRRAVGRPLAFLGERSLEIFLAHIVLTDMARKLLTVAGVTDLTVHMVVGSVAGVLGPLGLWWLGRRLHAPWLFVLPHPLRPARRGPGRQPAGRKPAQR</sequence>
<accession>A0A8H9FRL1</accession>
<dbReference type="PANTHER" id="PTHR40074">
    <property type="entry name" value="O-ACETYLTRANSFERASE WECH"/>
    <property type="match status" value="1"/>
</dbReference>
<keyword evidence="4 7" id="KW-0812">Transmembrane</keyword>
<feature type="domain" description="Acyltransferase 3" evidence="8">
    <location>
        <begin position="24"/>
        <end position="356"/>
    </location>
</feature>
<feature type="transmembrane region" description="Helical" evidence="7">
    <location>
        <begin position="270"/>
        <end position="291"/>
    </location>
</feature>
<feature type="transmembrane region" description="Helical" evidence="7">
    <location>
        <begin position="206"/>
        <end position="225"/>
    </location>
</feature>
<feature type="transmembrane region" description="Helical" evidence="7">
    <location>
        <begin position="237"/>
        <end position="255"/>
    </location>
</feature>
<evidence type="ECO:0000256" key="4">
    <source>
        <dbReference type="ARBA" id="ARBA00022692"/>
    </source>
</evidence>
<evidence type="ECO:0000256" key="5">
    <source>
        <dbReference type="ARBA" id="ARBA00022989"/>
    </source>
</evidence>
<keyword evidence="5 7" id="KW-1133">Transmembrane helix</keyword>
<dbReference type="RefSeq" id="WP_035947213.1">
    <property type="nucleotide sequence ID" value="NZ_BMEA01000001.1"/>
</dbReference>
<keyword evidence="6 7" id="KW-0472">Membrane</keyword>
<evidence type="ECO:0000256" key="1">
    <source>
        <dbReference type="ARBA" id="ARBA00004651"/>
    </source>
</evidence>
<reference evidence="9" key="1">
    <citation type="journal article" date="2014" name="Int. J. Syst. Evol. Microbiol.">
        <title>Complete genome sequence of Corynebacterium casei LMG S-19264T (=DSM 44701T), isolated from a smear-ripened cheese.</title>
        <authorList>
            <consortium name="US DOE Joint Genome Institute (JGI-PGF)"/>
            <person name="Walter F."/>
            <person name="Albersmeier A."/>
            <person name="Kalinowski J."/>
            <person name="Ruckert C."/>
        </authorList>
    </citation>
    <scope>NUCLEOTIDE SEQUENCE</scope>
    <source>
        <strain evidence="9">CGMCC 1.10749</strain>
    </source>
</reference>
<feature type="transmembrane region" description="Helical" evidence="7">
    <location>
        <begin position="65"/>
        <end position="85"/>
    </location>
</feature>
<organism evidence="9 10">
    <name type="scientific">Knoellia flava</name>
    <dbReference type="NCBI Taxonomy" id="913969"/>
    <lineage>
        <taxon>Bacteria</taxon>
        <taxon>Bacillati</taxon>
        <taxon>Actinomycetota</taxon>
        <taxon>Actinomycetes</taxon>
        <taxon>Micrococcales</taxon>
        <taxon>Intrasporangiaceae</taxon>
        <taxon>Knoellia</taxon>
    </lineage>
</organism>
<dbReference type="Proteomes" id="UP000628079">
    <property type="component" value="Unassembled WGS sequence"/>
</dbReference>
<evidence type="ECO:0000256" key="3">
    <source>
        <dbReference type="ARBA" id="ARBA00022475"/>
    </source>
</evidence>
<dbReference type="InterPro" id="IPR002656">
    <property type="entry name" value="Acyl_transf_3_dom"/>
</dbReference>
<dbReference type="Pfam" id="PF01757">
    <property type="entry name" value="Acyl_transf_3"/>
    <property type="match status" value="1"/>
</dbReference>
<dbReference type="EMBL" id="BMEA01000001">
    <property type="protein sequence ID" value="GGB70813.1"/>
    <property type="molecule type" value="Genomic_DNA"/>
</dbReference>
<dbReference type="AlphaFoldDB" id="A0A8H9FRL1"/>
<protein>
    <submittedName>
        <fullName evidence="9">Acyltransferase</fullName>
    </submittedName>
</protein>
<evidence type="ECO:0000259" key="8">
    <source>
        <dbReference type="Pfam" id="PF01757"/>
    </source>
</evidence>
<evidence type="ECO:0000256" key="6">
    <source>
        <dbReference type="ARBA" id="ARBA00023136"/>
    </source>
</evidence>
<gene>
    <name evidence="9" type="ORF">GCM10011314_07680</name>
</gene>
<evidence type="ECO:0000256" key="7">
    <source>
        <dbReference type="SAM" id="Phobius"/>
    </source>
</evidence>